<evidence type="ECO:0000313" key="2">
    <source>
        <dbReference type="Proteomes" id="UP000823614"/>
    </source>
</evidence>
<dbReference type="InterPro" id="IPR003448">
    <property type="entry name" value="Mopterin_biosynth_MoaE"/>
</dbReference>
<accession>A0A9D9H8T5</accession>
<evidence type="ECO:0000313" key="1">
    <source>
        <dbReference type="EMBL" id="MBO8442094.1"/>
    </source>
</evidence>
<gene>
    <name evidence="1" type="ORF">IAA89_06695</name>
</gene>
<dbReference type="GO" id="GO:0006777">
    <property type="term" value="P:Mo-molybdopterin cofactor biosynthetic process"/>
    <property type="evidence" value="ECO:0007669"/>
    <property type="project" value="InterPro"/>
</dbReference>
<reference evidence="1" key="2">
    <citation type="journal article" date="2021" name="PeerJ">
        <title>Extensive microbial diversity within the chicken gut microbiome revealed by metagenomics and culture.</title>
        <authorList>
            <person name="Gilroy R."/>
            <person name="Ravi A."/>
            <person name="Getino M."/>
            <person name="Pursley I."/>
            <person name="Horton D.L."/>
            <person name="Alikhan N.F."/>
            <person name="Baker D."/>
            <person name="Gharbi K."/>
            <person name="Hall N."/>
            <person name="Watson M."/>
            <person name="Adriaenssens E.M."/>
            <person name="Foster-Nyarko E."/>
            <person name="Jarju S."/>
            <person name="Secka A."/>
            <person name="Antonio M."/>
            <person name="Oren A."/>
            <person name="Chaudhuri R.R."/>
            <person name="La Ragione R."/>
            <person name="Hildebrand F."/>
            <person name="Pallen M.J."/>
        </authorList>
    </citation>
    <scope>NUCLEOTIDE SEQUENCE</scope>
    <source>
        <strain evidence="1">C6-149</strain>
    </source>
</reference>
<dbReference type="PANTHER" id="PTHR23404">
    <property type="entry name" value="MOLYBDOPTERIN SYNTHASE RELATED"/>
    <property type="match status" value="1"/>
</dbReference>
<dbReference type="Proteomes" id="UP000823614">
    <property type="component" value="Unassembled WGS sequence"/>
</dbReference>
<proteinExistence type="predicted"/>
<dbReference type="AlphaFoldDB" id="A0A9D9H8T5"/>
<comment type="caution">
    <text evidence="1">The sequence shown here is derived from an EMBL/GenBank/DDBJ whole genome shotgun (WGS) entry which is preliminary data.</text>
</comment>
<dbReference type="EMBL" id="JADIMP010000103">
    <property type="protein sequence ID" value="MBO8442094.1"/>
    <property type="molecule type" value="Genomic_DNA"/>
</dbReference>
<protein>
    <submittedName>
        <fullName evidence="1">Molybdenum cofactor biosynthesis protein MoaE</fullName>
    </submittedName>
</protein>
<dbReference type="Gene3D" id="3.90.1170.40">
    <property type="entry name" value="Molybdopterin biosynthesis MoaE subunit"/>
    <property type="match status" value="1"/>
</dbReference>
<dbReference type="CDD" id="cd00756">
    <property type="entry name" value="MoaE"/>
    <property type="match status" value="1"/>
</dbReference>
<dbReference type="Pfam" id="PF02391">
    <property type="entry name" value="MoaE"/>
    <property type="match status" value="1"/>
</dbReference>
<name>A0A9D9H8T5_9LACO</name>
<organism evidence="1 2">
    <name type="scientific">Candidatus Gallilactobacillus intestinavium</name>
    <dbReference type="NCBI Taxonomy" id="2840838"/>
    <lineage>
        <taxon>Bacteria</taxon>
        <taxon>Bacillati</taxon>
        <taxon>Bacillota</taxon>
        <taxon>Bacilli</taxon>
        <taxon>Lactobacillales</taxon>
        <taxon>Lactobacillaceae</taxon>
        <taxon>Lactobacillaceae incertae sedis</taxon>
        <taxon>Candidatus Gallilactobacillus</taxon>
    </lineage>
</organism>
<reference evidence="1" key="1">
    <citation type="submission" date="2020-10" db="EMBL/GenBank/DDBJ databases">
        <authorList>
            <person name="Gilroy R."/>
        </authorList>
    </citation>
    <scope>NUCLEOTIDE SEQUENCE</scope>
    <source>
        <strain evidence="1">C6-149</strain>
    </source>
</reference>
<sequence>MHYIKIQEDPINFSDLYQKLIDPKFGGIDVFIGTVRQWTNDIETSEIEYSAYIDMAMKELNKLAIEIENKGANVVIVHRLGLLSLTEASVFVGVAASHRDEAFKWCRYLIDELKKNVPIWKKEFNDHGIDWGGIQTSAN</sequence>
<dbReference type="InterPro" id="IPR036563">
    <property type="entry name" value="MoaE_sf"/>
</dbReference>
<dbReference type="SUPFAM" id="SSF54690">
    <property type="entry name" value="Molybdopterin synthase subunit MoaE"/>
    <property type="match status" value="1"/>
</dbReference>